<evidence type="ECO:0000313" key="2">
    <source>
        <dbReference type="Proteomes" id="UP000827872"/>
    </source>
</evidence>
<reference evidence="1" key="1">
    <citation type="submission" date="2021-08" db="EMBL/GenBank/DDBJ databases">
        <title>The first chromosome-level gecko genome reveals the dynamic sex chromosomes of Neotropical dwarf geckos (Sphaerodactylidae: Sphaerodactylus).</title>
        <authorList>
            <person name="Pinto B.J."/>
            <person name="Keating S.E."/>
            <person name="Gamble T."/>
        </authorList>
    </citation>
    <scope>NUCLEOTIDE SEQUENCE</scope>
    <source>
        <strain evidence="1">TG3544</strain>
    </source>
</reference>
<keyword evidence="2" id="KW-1185">Reference proteome</keyword>
<proteinExistence type="predicted"/>
<sequence length="71" mass="7762">MTHAQAVEHIRSGGSRIRLVLKKGNGFIPNYVSICLRPTGQPLASLALCVTNSPRGEPCFCLVGRVENKWL</sequence>
<dbReference type="EMBL" id="CM037616">
    <property type="protein sequence ID" value="KAH7994153.1"/>
    <property type="molecule type" value="Genomic_DNA"/>
</dbReference>
<accession>A0ACB8ENS1</accession>
<dbReference type="Proteomes" id="UP000827872">
    <property type="component" value="Linkage Group LG03"/>
</dbReference>
<organism evidence="1 2">
    <name type="scientific">Sphaerodactylus townsendi</name>
    <dbReference type="NCBI Taxonomy" id="933632"/>
    <lineage>
        <taxon>Eukaryota</taxon>
        <taxon>Metazoa</taxon>
        <taxon>Chordata</taxon>
        <taxon>Craniata</taxon>
        <taxon>Vertebrata</taxon>
        <taxon>Euteleostomi</taxon>
        <taxon>Lepidosauria</taxon>
        <taxon>Squamata</taxon>
        <taxon>Bifurcata</taxon>
        <taxon>Gekkota</taxon>
        <taxon>Sphaerodactylidae</taxon>
        <taxon>Sphaerodactylus</taxon>
    </lineage>
</organism>
<comment type="caution">
    <text evidence="1">The sequence shown here is derived from an EMBL/GenBank/DDBJ whole genome shotgun (WGS) entry which is preliminary data.</text>
</comment>
<protein>
    <submittedName>
        <fullName evidence="1">Uncharacterized protein</fullName>
    </submittedName>
</protein>
<gene>
    <name evidence="1" type="ORF">K3G42_033314</name>
</gene>
<evidence type="ECO:0000313" key="1">
    <source>
        <dbReference type="EMBL" id="KAH7994153.1"/>
    </source>
</evidence>
<name>A0ACB8ENS1_9SAUR</name>